<dbReference type="PANTHER" id="PTHR21071:SF4">
    <property type="entry name" value="UDP-N-ACETYLENOLPYRUVOYLGLUCOSAMINE REDUCTASE"/>
    <property type="match status" value="1"/>
</dbReference>
<dbReference type="InterPro" id="IPR003170">
    <property type="entry name" value="MurB"/>
</dbReference>
<keyword evidence="22" id="KW-1185">Reference proteome</keyword>
<evidence type="ECO:0000256" key="5">
    <source>
        <dbReference type="ARBA" id="ARBA00012518"/>
    </source>
</evidence>
<evidence type="ECO:0000256" key="12">
    <source>
        <dbReference type="ARBA" id="ARBA00022960"/>
    </source>
</evidence>
<comment type="function">
    <text evidence="2 19">Cell wall formation.</text>
</comment>
<comment type="pathway">
    <text evidence="4 19">Cell wall biogenesis; peptidoglycan biosynthesis.</text>
</comment>
<evidence type="ECO:0000256" key="4">
    <source>
        <dbReference type="ARBA" id="ARBA00004752"/>
    </source>
</evidence>
<dbReference type="SUPFAM" id="SSF56194">
    <property type="entry name" value="Uridine diphospho-N-Acetylenolpyruvylglucosamine reductase, MurB, C-terminal domain"/>
    <property type="match status" value="1"/>
</dbReference>
<keyword evidence="8 19" id="KW-0132">Cell division</keyword>
<dbReference type="OrthoDB" id="9804753at2"/>
<protein>
    <recommendedName>
        <fullName evidence="6 19">UDP-N-acetylenolpyruvoylglucosamine reductase</fullName>
        <ecNumber evidence="5 19">1.3.1.98</ecNumber>
    </recommendedName>
    <alternativeName>
        <fullName evidence="17 19">UDP-N-acetylmuramate dehydrogenase</fullName>
    </alternativeName>
</protein>
<evidence type="ECO:0000313" key="21">
    <source>
        <dbReference type="EMBL" id="TCK75401.1"/>
    </source>
</evidence>
<dbReference type="InterPro" id="IPR011601">
    <property type="entry name" value="MurB_C"/>
</dbReference>
<reference evidence="21 22" key="1">
    <citation type="submission" date="2019-03" db="EMBL/GenBank/DDBJ databases">
        <title>Genomic Encyclopedia of Type Strains, Phase IV (KMG-IV): sequencing the most valuable type-strain genomes for metagenomic binning, comparative biology and taxonomic classification.</title>
        <authorList>
            <person name="Goeker M."/>
        </authorList>
    </citation>
    <scope>NUCLEOTIDE SEQUENCE [LARGE SCALE GENOMIC DNA]</scope>
    <source>
        <strain evidence="21 22">DSM 103428</strain>
    </source>
</reference>
<dbReference type="InterPro" id="IPR036635">
    <property type="entry name" value="MurB_C_sf"/>
</dbReference>
<dbReference type="EMBL" id="SMGK01000001">
    <property type="protein sequence ID" value="TCK75401.1"/>
    <property type="molecule type" value="Genomic_DNA"/>
</dbReference>
<feature type="active site" evidence="19">
    <location>
        <position position="161"/>
    </location>
</feature>
<comment type="cofactor">
    <cofactor evidence="1 19">
        <name>FAD</name>
        <dbReference type="ChEBI" id="CHEBI:57692"/>
    </cofactor>
</comment>
<dbReference type="GO" id="GO:0008360">
    <property type="term" value="P:regulation of cell shape"/>
    <property type="evidence" value="ECO:0007669"/>
    <property type="project" value="UniProtKB-KW"/>
</dbReference>
<evidence type="ECO:0000256" key="10">
    <source>
        <dbReference type="ARBA" id="ARBA00022827"/>
    </source>
</evidence>
<comment type="subcellular location">
    <subcellularLocation>
        <location evidence="3 19">Cytoplasm</location>
    </subcellularLocation>
</comment>
<keyword evidence="11 19" id="KW-0521">NADP</keyword>
<evidence type="ECO:0000256" key="19">
    <source>
        <dbReference type="HAMAP-Rule" id="MF_00037"/>
    </source>
</evidence>
<dbReference type="Proteomes" id="UP000295210">
    <property type="component" value="Unassembled WGS sequence"/>
</dbReference>
<gene>
    <name evidence="19" type="primary">murB</name>
    <name evidence="21" type="ORF">C7378_0384</name>
</gene>
<evidence type="ECO:0000256" key="16">
    <source>
        <dbReference type="ARBA" id="ARBA00023316"/>
    </source>
</evidence>
<keyword evidence="12 19" id="KW-0133">Cell shape</keyword>
<evidence type="ECO:0000256" key="13">
    <source>
        <dbReference type="ARBA" id="ARBA00022984"/>
    </source>
</evidence>
<evidence type="ECO:0000256" key="8">
    <source>
        <dbReference type="ARBA" id="ARBA00022618"/>
    </source>
</evidence>
<dbReference type="Pfam" id="PF02873">
    <property type="entry name" value="MurB_C"/>
    <property type="match status" value="1"/>
</dbReference>
<evidence type="ECO:0000256" key="6">
    <source>
        <dbReference type="ARBA" id="ARBA00015188"/>
    </source>
</evidence>
<dbReference type="InterPro" id="IPR016169">
    <property type="entry name" value="FAD-bd_PCMH_sub2"/>
</dbReference>
<comment type="similarity">
    <text evidence="19">Belongs to the MurB family.</text>
</comment>
<accession>A0A4V2PVU0</accession>
<comment type="caution">
    <text evidence="21">The sequence shown here is derived from an EMBL/GenBank/DDBJ whole genome shotgun (WGS) entry which is preliminary data.</text>
</comment>
<evidence type="ECO:0000256" key="9">
    <source>
        <dbReference type="ARBA" id="ARBA00022630"/>
    </source>
</evidence>
<feature type="active site" description="Proton donor" evidence="19">
    <location>
        <position position="237"/>
    </location>
</feature>
<dbReference type="SUPFAM" id="SSF56176">
    <property type="entry name" value="FAD-binding/transporter-associated domain-like"/>
    <property type="match status" value="1"/>
</dbReference>
<keyword evidence="14 19" id="KW-0560">Oxidoreductase</keyword>
<evidence type="ECO:0000256" key="15">
    <source>
        <dbReference type="ARBA" id="ARBA00023306"/>
    </source>
</evidence>
<dbReference type="UniPathway" id="UPA00219"/>
<keyword evidence="7 19" id="KW-0963">Cytoplasm</keyword>
<dbReference type="HAMAP" id="MF_00037">
    <property type="entry name" value="MurB"/>
    <property type="match status" value="1"/>
</dbReference>
<sequence length="340" mass="36004">MQFLENVPLAPYTTFGVGGPARWFAEAVSEEEVLEGLAFARTRSLQLFVLGGGSNLLVADEGFNGLVLRMALRGCKENNPGQFSVAAGEDWDGFVSLAVSRDCAGVECLAGIPGSVGGTPVQNVGAYGQEVAETVRLVRAVDLRSEAVVELGAAECGFAYRRSIFNSTERGRYAVTRVDFDLTLGGAPRIAYADLKRHFAGQPTPTLTEVSAAVREIRRAKGMLLTADDPDCRSAGSFFKNPVISKAHYAQIAAATATAVPQYPAGDAQVKLPAAWLLEQAGFIKGYAMGQAGISSRHTLALINRGGATAAAIGALRDRIITVVQDRFGIVLEPEPVWLG</sequence>
<feature type="domain" description="FAD-binding PCMH-type" evidence="20">
    <location>
        <begin position="16"/>
        <end position="200"/>
    </location>
</feature>
<dbReference type="GO" id="GO:0005829">
    <property type="term" value="C:cytosol"/>
    <property type="evidence" value="ECO:0007669"/>
    <property type="project" value="TreeGrafter"/>
</dbReference>
<evidence type="ECO:0000256" key="14">
    <source>
        <dbReference type="ARBA" id="ARBA00023002"/>
    </source>
</evidence>
<keyword evidence="13 19" id="KW-0573">Peptidoglycan synthesis</keyword>
<dbReference type="AlphaFoldDB" id="A0A4V2PVU0"/>
<dbReference type="Gene3D" id="3.30.465.10">
    <property type="match status" value="1"/>
</dbReference>
<dbReference type="PANTHER" id="PTHR21071">
    <property type="entry name" value="UDP-N-ACETYLENOLPYRUVOYLGLUCOSAMINE REDUCTASE"/>
    <property type="match status" value="1"/>
</dbReference>
<dbReference type="NCBIfam" id="NF000755">
    <property type="entry name" value="PRK00046.1"/>
    <property type="match status" value="1"/>
</dbReference>
<evidence type="ECO:0000256" key="3">
    <source>
        <dbReference type="ARBA" id="ARBA00004496"/>
    </source>
</evidence>
<evidence type="ECO:0000256" key="7">
    <source>
        <dbReference type="ARBA" id="ARBA00022490"/>
    </source>
</evidence>
<dbReference type="InterPro" id="IPR036318">
    <property type="entry name" value="FAD-bd_PCMH-like_sf"/>
</dbReference>
<evidence type="ECO:0000256" key="17">
    <source>
        <dbReference type="ARBA" id="ARBA00031026"/>
    </source>
</evidence>
<dbReference type="NCBIfam" id="NF010478">
    <property type="entry name" value="PRK13903.1"/>
    <property type="match status" value="1"/>
</dbReference>
<dbReference type="Gene3D" id="3.90.78.10">
    <property type="entry name" value="UDP-N-acetylenolpyruvoylglucosamine reductase, C-terminal domain"/>
    <property type="match status" value="1"/>
</dbReference>
<dbReference type="GO" id="GO:0071555">
    <property type="term" value="P:cell wall organization"/>
    <property type="evidence" value="ECO:0007669"/>
    <property type="project" value="UniProtKB-KW"/>
</dbReference>
<proteinExistence type="inferred from homology"/>
<organism evidence="21 22">
    <name type="scientific">Acidipila rosea</name>
    <dbReference type="NCBI Taxonomy" id="768535"/>
    <lineage>
        <taxon>Bacteria</taxon>
        <taxon>Pseudomonadati</taxon>
        <taxon>Acidobacteriota</taxon>
        <taxon>Terriglobia</taxon>
        <taxon>Terriglobales</taxon>
        <taxon>Acidobacteriaceae</taxon>
        <taxon>Acidipila</taxon>
    </lineage>
</organism>
<dbReference type="EC" id="1.3.1.98" evidence="5 19"/>
<dbReference type="GO" id="GO:0008762">
    <property type="term" value="F:UDP-N-acetylmuramate dehydrogenase activity"/>
    <property type="evidence" value="ECO:0007669"/>
    <property type="project" value="UniProtKB-UniRule"/>
</dbReference>
<evidence type="ECO:0000256" key="1">
    <source>
        <dbReference type="ARBA" id="ARBA00001974"/>
    </source>
</evidence>
<feature type="active site" evidence="19">
    <location>
        <position position="335"/>
    </location>
</feature>
<evidence type="ECO:0000259" key="20">
    <source>
        <dbReference type="PROSITE" id="PS51387"/>
    </source>
</evidence>
<comment type="catalytic activity">
    <reaction evidence="18 19">
        <text>UDP-N-acetyl-alpha-D-muramate + NADP(+) = UDP-N-acetyl-3-O-(1-carboxyvinyl)-alpha-D-glucosamine + NADPH + H(+)</text>
        <dbReference type="Rhea" id="RHEA:12248"/>
        <dbReference type="ChEBI" id="CHEBI:15378"/>
        <dbReference type="ChEBI" id="CHEBI:57783"/>
        <dbReference type="ChEBI" id="CHEBI:58349"/>
        <dbReference type="ChEBI" id="CHEBI:68483"/>
        <dbReference type="ChEBI" id="CHEBI:70757"/>
        <dbReference type="EC" id="1.3.1.98"/>
    </reaction>
</comment>
<dbReference type="InterPro" id="IPR006094">
    <property type="entry name" value="Oxid_FAD_bind_N"/>
</dbReference>
<keyword evidence="10 19" id="KW-0274">FAD</keyword>
<keyword evidence="9 19" id="KW-0285">Flavoprotein</keyword>
<keyword evidence="16 19" id="KW-0961">Cell wall biogenesis/degradation</keyword>
<keyword evidence="15 19" id="KW-0131">Cell cycle</keyword>
<evidence type="ECO:0000256" key="11">
    <source>
        <dbReference type="ARBA" id="ARBA00022857"/>
    </source>
</evidence>
<evidence type="ECO:0000256" key="18">
    <source>
        <dbReference type="ARBA" id="ARBA00048914"/>
    </source>
</evidence>
<dbReference type="Gene3D" id="3.30.43.10">
    <property type="entry name" value="Uridine Diphospho-n-acetylenolpyruvylglucosamine Reductase, domain 2"/>
    <property type="match status" value="1"/>
</dbReference>
<dbReference type="RefSeq" id="WP_131991132.1">
    <property type="nucleotide sequence ID" value="NZ_SMGK01000001.1"/>
</dbReference>
<dbReference type="GO" id="GO:0071949">
    <property type="term" value="F:FAD binding"/>
    <property type="evidence" value="ECO:0007669"/>
    <property type="project" value="InterPro"/>
</dbReference>
<dbReference type="InterPro" id="IPR016166">
    <property type="entry name" value="FAD-bd_PCMH"/>
</dbReference>
<evidence type="ECO:0000256" key="2">
    <source>
        <dbReference type="ARBA" id="ARBA00003921"/>
    </source>
</evidence>
<evidence type="ECO:0000313" key="22">
    <source>
        <dbReference type="Proteomes" id="UP000295210"/>
    </source>
</evidence>
<dbReference type="NCBIfam" id="TIGR00179">
    <property type="entry name" value="murB"/>
    <property type="match status" value="1"/>
</dbReference>
<dbReference type="GO" id="GO:0051301">
    <property type="term" value="P:cell division"/>
    <property type="evidence" value="ECO:0007669"/>
    <property type="project" value="UniProtKB-KW"/>
</dbReference>
<dbReference type="Pfam" id="PF01565">
    <property type="entry name" value="FAD_binding_4"/>
    <property type="match status" value="1"/>
</dbReference>
<dbReference type="PROSITE" id="PS51387">
    <property type="entry name" value="FAD_PCMH"/>
    <property type="match status" value="1"/>
</dbReference>
<dbReference type="GO" id="GO:0009252">
    <property type="term" value="P:peptidoglycan biosynthetic process"/>
    <property type="evidence" value="ECO:0007669"/>
    <property type="project" value="UniProtKB-UniRule"/>
</dbReference>
<dbReference type="InterPro" id="IPR016167">
    <property type="entry name" value="FAD-bd_PCMH_sub1"/>
</dbReference>
<name>A0A4V2PVU0_9BACT</name>